<reference evidence="1 2" key="1">
    <citation type="submission" date="2019-03" db="EMBL/GenBank/DDBJ databases">
        <title>Sequencing the genomes of 1000 actinobacteria strains.</title>
        <authorList>
            <person name="Klenk H.-P."/>
        </authorList>
    </citation>
    <scope>NUCLEOTIDE SEQUENCE [LARGE SCALE GENOMIC DNA]</scope>
    <source>
        <strain evidence="1 2">DSM 43805</strain>
    </source>
</reference>
<dbReference type="AlphaFoldDB" id="A0A4R6JPK3"/>
<dbReference type="Proteomes" id="UP000294901">
    <property type="component" value="Unassembled WGS sequence"/>
</dbReference>
<evidence type="ECO:0000313" key="2">
    <source>
        <dbReference type="Proteomes" id="UP000294901"/>
    </source>
</evidence>
<protein>
    <submittedName>
        <fullName evidence="1">Uncharacterized protein</fullName>
    </submittedName>
</protein>
<accession>A0A4R6JPK3</accession>
<dbReference type="EMBL" id="SNWR01000001">
    <property type="protein sequence ID" value="TDO38394.1"/>
    <property type="molecule type" value="Genomic_DNA"/>
</dbReference>
<name>A0A4R6JPK3_9ACTN</name>
<proteinExistence type="predicted"/>
<sequence>MAMRKTIKGAGHPAAAFNVAFKRETTTVKHRPIGYLAKGGGYDGEQVYPAEKGRRR</sequence>
<comment type="caution">
    <text evidence="1">The sequence shown here is derived from an EMBL/GenBank/DDBJ whole genome shotgun (WGS) entry which is preliminary data.</text>
</comment>
<keyword evidence="2" id="KW-1185">Reference proteome</keyword>
<organism evidence="1 2">
    <name type="scientific">Paractinoplanes brasiliensis</name>
    <dbReference type="NCBI Taxonomy" id="52695"/>
    <lineage>
        <taxon>Bacteria</taxon>
        <taxon>Bacillati</taxon>
        <taxon>Actinomycetota</taxon>
        <taxon>Actinomycetes</taxon>
        <taxon>Micromonosporales</taxon>
        <taxon>Micromonosporaceae</taxon>
        <taxon>Paractinoplanes</taxon>
    </lineage>
</organism>
<gene>
    <name evidence="1" type="ORF">C8E87_2047</name>
</gene>
<evidence type="ECO:0000313" key="1">
    <source>
        <dbReference type="EMBL" id="TDO38394.1"/>
    </source>
</evidence>